<reference evidence="2 3" key="1">
    <citation type="journal article" date="2018" name="Evol. Lett.">
        <title>Horizontal gene cluster transfer increased hallucinogenic mushroom diversity.</title>
        <authorList>
            <person name="Reynolds H.T."/>
            <person name="Vijayakumar V."/>
            <person name="Gluck-Thaler E."/>
            <person name="Korotkin H.B."/>
            <person name="Matheny P.B."/>
            <person name="Slot J.C."/>
        </authorList>
    </citation>
    <scope>NUCLEOTIDE SEQUENCE [LARGE SCALE GENOMIC DNA]</scope>
    <source>
        <strain evidence="2 3">2631</strain>
    </source>
</reference>
<proteinExistence type="predicted"/>
<evidence type="ECO:0008006" key="4">
    <source>
        <dbReference type="Google" id="ProtNLM"/>
    </source>
</evidence>
<dbReference type="OrthoDB" id="3257151at2759"/>
<accession>A0A409XIK7</accession>
<comment type="caution">
    <text evidence="2">The sequence shown here is derived from an EMBL/GenBank/DDBJ whole genome shotgun (WGS) entry which is preliminary data.</text>
</comment>
<dbReference type="InParanoid" id="A0A409XIK7"/>
<sequence length="365" mass="40309">MDPCESENARSVKVGDMQDNDEEINVGKRIKSEEIISKLNLLSQYQPTLPVHFDELNRLWPADPRIPSVISRRAWALARGLNPANVNSWWYRRRKAAKKLRIKIPNDTYELDIELPPPLSMPVMREELSIENASADALNDADEHILEDESMCASFDMHIPSSDDSHTTSDSHMTTLAPSSPVPSEYLSTKIEGDENSAYIQHLQVTEAKLSSFLYVSGTESNYVSSPADIIVSHLSLTSRSPSPSFALFLESDCSFQETDSTTLLCNETGVSDIRADRDALWTSFANLEEFYPGYVLPTVDFGVPLSSCSAQAFISSSLGHAPLTVEDICYADAPWCLAGFRIHFDGSLAGICSCLTPISSRSSV</sequence>
<evidence type="ECO:0000313" key="2">
    <source>
        <dbReference type="EMBL" id="PPQ90589.1"/>
    </source>
</evidence>
<name>A0A409XIK7_PSICY</name>
<dbReference type="STRING" id="93625.A0A409XIK7"/>
<evidence type="ECO:0000313" key="3">
    <source>
        <dbReference type="Proteomes" id="UP000283269"/>
    </source>
</evidence>
<gene>
    <name evidence="2" type="ORF">CVT25_006109</name>
</gene>
<dbReference type="EMBL" id="NHYD01001603">
    <property type="protein sequence ID" value="PPQ90589.1"/>
    <property type="molecule type" value="Genomic_DNA"/>
</dbReference>
<organism evidence="2 3">
    <name type="scientific">Psilocybe cyanescens</name>
    <dbReference type="NCBI Taxonomy" id="93625"/>
    <lineage>
        <taxon>Eukaryota</taxon>
        <taxon>Fungi</taxon>
        <taxon>Dikarya</taxon>
        <taxon>Basidiomycota</taxon>
        <taxon>Agaricomycotina</taxon>
        <taxon>Agaricomycetes</taxon>
        <taxon>Agaricomycetidae</taxon>
        <taxon>Agaricales</taxon>
        <taxon>Agaricineae</taxon>
        <taxon>Strophariaceae</taxon>
        <taxon>Psilocybe</taxon>
    </lineage>
</organism>
<dbReference type="AlphaFoldDB" id="A0A409XIK7"/>
<evidence type="ECO:0000256" key="1">
    <source>
        <dbReference type="SAM" id="MobiDB-lite"/>
    </source>
</evidence>
<dbReference type="Proteomes" id="UP000283269">
    <property type="component" value="Unassembled WGS sequence"/>
</dbReference>
<protein>
    <recommendedName>
        <fullName evidence="4">Homeobox domain-containing protein</fullName>
    </recommendedName>
</protein>
<keyword evidence="3" id="KW-1185">Reference proteome</keyword>
<feature type="region of interest" description="Disordered" evidence="1">
    <location>
        <begin position="161"/>
        <end position="183"/>
    </location>
</feature>